<dbReference type="InterPro" id="IPR045028">
    <property type="entry name" value="DinG/Rad3-like"/>
</dbReference>
<evidence type="ECO:0000256" key="15">
    <source>
        <dbReference type="SAM" id="MobiDB-lite"/>
    </source>
</evidence>
<dbReference type="PROSITE" id="PS51193">
    <property type="entry name" value="HELICASE_ATP_BIND_2"/>
    <property type="match status" value="1"/>
</dbReference>
<dbReference type="PANTHER" id="PTHR11472:SF34">
    <property type="entry name" value="REGULATOR OF TELOMERE ELONGATION HELICASE 1"/>
    <property type="match status" value="1"/>
</dbReference>
<feature type="compositionally biased region" description="Basic and acidic residues" evidence="15">
    <location>
        <begin position="761"/>
        <end position="794"/>
    </location>
</feature>
<evidence type="ECO:0000256" key="9">
    <source>
        <dbReference type="ARBA" id="ARBA00023014"/>
    </source>
</evidence>
<dbReference type="GO" id="GO:0043139">
    <property type="term" value="F:5'-3' DNA helicase activity"/>
    <property type="evidence" value="ECO:0007669"/>
    <property type="project" value="UniProtKB-EC"/>
</dbReference>
<keyword evidence="1" id="KW-0004">4Fe-4S</keyword>
<evidence type="ECO:0000256" key="10">
    <source>
        <dbReference type="ARBA" id="ARBA00023125"/>
    </source>
</evidence>
<dbReference type="GO" id="GO:0006281">
    <property type="term" value="P:DNA repair"/>
    <property type="evidence" value="ECO:0007669"/>
    <property type="project" value="UniProtKB-KW"/>
</dbReference>
<dbReference type="PANTHER" id="PTHR11472">
    <property type="entry name" value="DNA REPAIR DEAD HELICASE RAD3/XP-D SUBFAMILY MEMBER"/>
    <property type="match status" value="1"/>
</dbReference>
<dbReference type="InParanoid" id="L7JRF7"/>
<evidence type="ECO:0000256" key="3">
    <source>
        <dbReference type="ARBA" id="ARBA00022741"/>
    </source>
</evidence>
<dbReference type="InterPro" id="IPR006554">
    <property type="entry name" value="Helicase-like_DEXD_c2"/>
</dbReference>
<evidence type="ECO:0000256" key="13">
    <source>
        <dbReference type="ARBA" id="ARBA00044969"/>
    </source>
</evidence>
<evidence type="ECO:0000256" key="8">
    <source>
        <dbReference type="ARBA" id="ARBA00023004"/>
    </source>
</evidence>
<dbReference type="Pfam" id="PF13307">
    <property type="entry name" value="Helicase_C_2"/>
    <property type="match status" value="1"/>
</dbReference>
<dbReference type="AlphaFoldDB" id="L7JRF7"/>
<keyword evidence="18" id="KW-1185">Reference proteome</keyword>
<accession>L7JRF7</accession>
<evidence type="ECO:0000313" key="17">
    <source>
        <dbReference type="EMBL" id="ELQ73865.1"/>
    </source>
</evidence>
<dbReference type="STRING" id="72359.L7JRF7"/>
<keyword evidence="5 17" id="KW-0378">Hydrolase</keyword>
<dbReference type="Gene3D" id="3.40.50.300">
    <property type="entry name" value="P-loop containing nucleotide triphosphate hydrolases"/>
    <property type="match status" value="2"/>
</dbReference>
<feature type="domain" description="Helicase ATP-binding" evidence="16">
    <location>
        <begin position="10"/>
        <end position="265"/>
    </location>
</feature>
<feature type="region of interest" description="Disordered" evidence="15">
    <location>
        <begin position="847"/>
        <end position="867"/>
    </location>
</feature>
<keyword evidence="2" id="KW-0479">Metal-binding</keyword>
<dbReference type="OMA" id="NCATIVA"/>
<keyword evidence="9" id="KW-0411">Iron-sulfur</keyword>
<dbReference type="HOGENOM" id="CLU_006515_4_1_1"/>
<dbReference type="InterPro" id="IPR010614">
    <property type="entry name" value="RAD3-like_helicase_DEAD"/>
</dbReference>
<evidence type="ECO:0000256" key="7">
    <source>
        <dbReference type="ARBA" id="ARBA00022840"/>
    </source>
</evidence>
<keyword evidence="6 17" id="KW-0347">Helicase</keyword>
<evidence type="ECO:0000313" key="18">
    <source>
        <dbReference type="Proteomes" id="UP000011185"/>
    </source>
</evidence>
<dbReference type="InterPro" id="IPR027417">
    <property type="entry name" value="P-loop_NTPase"/>
</dbReference>
<keyword evidence="10" id="KW-0238">DNA-binding</keyword>
<dbReference type="PROSITE" id="PS00690">
    <property type="entry name" value="DEAH_ATP_HELICASE"/>
    <property type="match status" value="1"/>
</dbReference>
<keyword evidence="7" id="KW-0067">ATP-binding</keyword>
<dbReference type="InterPro" id="IPR006555">
    <property type="entry name" value="ATP-dep_Helicase_C"/>
</dbReference>
<keyword evidence="12" id="KW-0413">Isomerase</keyword>
<feature type="compositionally biased region" description="Basic and acidic residues" evidence="15">
    <location>
        <begin position="742"/>
        <end position="752"/>
    </location>
</feature>
<gene>
    <name evidence="17" type="ORF">THOM_3240</name>
</gene>
<dbReference type="GO" id="GO:0003677">
    <property type="term" value="F:DNA binding"/>
    <property type="evidence" value="ECO:0007669"/>
    <property type="project" value="UniProtKB-KW"/>
</dbReference>
<dbReference type="EMBL" id="JH994100">
    <property type="protein sequence ID" value="ELQ73865.1"/>
    <property type="molecule type" value="Genomic_DNA"/>
</dbReference>
<protein>
    <recommendedName>
        <fullName evidence="13">DNA 5'-3' helicase</fullName>
        <ecNumber evidence="13">5.6.2.3</ecNumber>
    </recommendedName>
</protein>
<dbReference type="VEuPathDB" id="MicrosporidiaDB:THOM_3240"/>
<dbReference type="SUPFAM" id="SSF52540">
    <property type="entry name" value="P-loop containing nucleoside triphosphate hydrolases"/>
    <property type="match status" value="2"/>
</dbReference>
<evidence type="ECO:0000256" key="6">
    <source>
        <dbReference type="ARBA" id="ARBA00022806"/>
    </source>
</evidence>
<proteinExistence type="predicted"/>
<evidence type="ECO:0000256" key="11">
    <source>
        <dbReference type="ARBA" id="ARBA00023204"/>
    </source>
</evidence>
<dbReference type="InterPro" id="IPR014013">
    <property type="entry name" value="Helic_SF1/SF2_ATP-bd_DinG/Rad3"/>
</dbReference>
<dbReference type="InterPro" id="IPR002464">
    <property type="entry name" value="DNA/RNA_helicase_DEAH_CS"/>
</dbReference>
<keyword evidence="11" id="KW-0234">DNA repair</keyword>
<evidence type="ECO:0000256" key="1">
    <source>
        <dbReference type="ARBA" id="ARBA00022485"/>
    </source>
</evidence>
<dbReference type="EC" id="5.6.2.3" evidence="13"/>
<dbReference type="GO" id="GO:0051539">
    <property type="term" value="F:4 iron, 4 sulfur cluster binding"/>
    <property type="evidence" value="ECO:0007669"/>
    <property type="project" value="UniProtKB-KW"/>
</dbReference>
<evidence type="ECO:0000259" key="16">
    <source>
        <dbReference type="PROSITE" id="PS51193"/>
    </source>
</evidence>
<organism evidence="17 18">
    <name type="scientific">Trachipleistophora hominis</name>
    <name type="common">Microsporidian parasite</name>
    <dbReference type="NCBI Taxonomy" id="72359"/>
    <lineage>
        <taxon>Eukaryota</taxon>
        <taxon>Fungi</taxon>
        <taxon>Fungi incertae sedis</taxon>
        <taxon>Microsporidia</taxon>
        <taxon>Pleistophoridae</taxon>
        <taxon>Trachipleistophora</taxon>
    </lineage>
</organism>
<keyword evidence="4" id="KW-0227">DNA damage</keyword>
<dbReference type="SMART" id="SM00488">
    <property type="entry name" value="DEXDc2"/>
    <property type="match status" value="1"/>
</dbReference>
<keyword evidence="8" id="KW-0408">Iron</keyword>
<comment type="catalytic activity">
    <reaction evidence="14">
        <text>ATP + H2O = ADP + phosphate + H(+)</text>
        <dbReference type="Rhea" id="RHEA:13065"/>
        <dbReference type="ChEBI" id="CHEBI:15377"/>
        <dbReference type="ChEBI" id="CHEBI:15378"/>
        <dbReference type="ChEBI" id="CHEBI:30616"/>
        <dbReference type="ChEBI" id="CHEBI:43474"/>
        <dbReference type="ChEBI" id="CHEBI:456216"/>
        <dbReference type="EC" id="5.6.2.3"/>
    </reaction>
</comment>
<feature type="region of interest" description="Disordered" evidence="15">
    <location>
        <begin position="742"/>
        <end position="821"/>
    </location>
</feature>
<dbReference type="SMART" id="SM00491">
    <property type="entry name" value="HELICc2"/>
    <property type="match status" value="1"/>
</dbReference>
<dbReference type="GO" id="GO:0005524">
    <property type="term" value="F:ATP binding"/>
    <property type="evidence" value="ECO:0007669"/>
    <property type="project" value="UniProtKB-KW"/>
</dbReference>
<dbReference type="Pfam" id="PF06733">
    <property type="entry name" value="DEAD_2"/>
    <property type="match status" value="1"/>
</dbReference>
<dbReference type="GO" id="GO:0016887">
    <property type="term" value="F:ATP hydrolysis activity"/>
    <property type="evidence" value="ECO:0007669"/>
    <property type="project" value="RHEA"/>
</dbReference>
<dbReference type="OrthoDB" id="272481at2759"/>
<evidence type="ECO:0000256" key="5">
    <source>
        <dbReference type="ARBA" id="ARBA00022801"/>
    </source>
</evidence>
<dbReference type="Proteomes" id="UP000011185">
    <property type="component" value="Unassembled WGS sequence"/>
</dbReference>
<sequence length="867" mass="97273">VPSMHKMKINSINITFPFKPYPAQILTCSKIIDCLKNKKTGIIESPTGTGKSIAILCAVLAWHATNRSTRIFICSRTHKQLDQLVAQLRATAYAPKVCVLASRRALCLNKQALKGDVNASCRDLVKKGECRYFMGKERLAKSIGDVHDIEELRQAGERCTGCPYYASRMLSEDAAITFMPYNYVVDPMVRRTMGIELKDSVVIVDEAHNIEDACRSAGSIELTNDTIDIMLKELVGVYRRVEEYREDLVVLNYFLRKMRGLSDVKMTRSSADSECACFKGDEIVQHLAHKEVVPELIARMRMNALFKKNEDLKDAFSLVFLQTMESLVSVLMLVFSGKARSYALIVKGAPSAPSLNFMLLDADVMFNAVVQHVHALVVLSGTLTPFSAVENELNHHFTYSLVAPAVAQHTFCATILRNARTGGDMLGTYAYAECLEYVDEVIDVIYGVSGCVQGGGTVVFLPSYHAVNKVVSRMRSRGTNAGGSTVGGVMGLSGVMGGRTEGRNTMSNINDKNINNVNNINNRNLNNLNNINDKNINNVNTRNLNNLNNRNSNNINDKRTNSIFSNKIQKNIKIQGNTLRTAFQNRSEIKNGNNCIDNVFIETNDKNFSKVFAQYKKHPNPILLAVYRGKASEGTDFKDKLARAVILVGMPCPNIKEIGVELMRNHRPGWYENQIFKAVNQAIGRCVRHRMDWGGVFLVDVRYRRDKDRLCGWCRDRMVYGEYFGDVVDDFREFVGRMKEMDRNRSSMEGGRKSLMSGGENGKEGCNENGKEDCRESGKEGCNENGKEGCRENGRGNNLENSKKNNLENNPVNNKENDGNNTIITKNAAIKEQTYLKNDNFIEREYKNRKNTCDEEGTVKKTRIDEQ</sequence>
<evidence type="ECO:0000256" key="14">
    <source>
        <dbReference type="ARBA" id="ARBA00048954"/>
    </source>
</evidence>
<evidence type="ECO:0000256" key="4">
    <source>
        <dbReference type="ARBA" id="ARBA00022763"/>
    </source>
</evidence>
<keyword evidence="3" id="KW-0547">Nucleotide-binding</keyword>
<evidence type="ECO:0000256" key="2">
    <source>
        <dbReference type="ARBA" id="ARBA00022723"/>
    </source>
</evidence>
<dbReference type="GO" id="GO:0046872">
    <property type="term" value="F:metal ion binding"/>
    <property type="evidence" value="ECO:0007669"/>
    <property type="project" value="UniProtKB-KW"/>
</dbReference>
<reference evidence="17 18" key="1">
    <citation type="journal article" date="2012" name="PLoS Pathog.">
        <title>The genome of the obligate intracellular parasite Trachipleistophora hominis: new insights into microsporidian genome dynamics and reductive evolution.</title>
        <authorList>
            <person name="Heinz E."/>
            <person name="Williams T.A."/>
            <person name="Nakjang S."/>
            <person name="Noel C.J."/>
            <person name="Swan D.C."/>
            <person name="Goldberg A.V."/>
            <person name="Harris S.R."/>
            <person name="Weinmaier T."/>
            <person name="Markert S."/>
            <person name="Becher D."/>
            <person name="Bernhardt J."/>
            <person name="Dagan T."/>
            <person name="Hacker C."/>
            <person name="Lucocq J.M."/>
            <person name="Schweder T."/>
            <person name="Rattei T."/>
            <person name="Hall N."/>
            <person name="Hirt R.P."/>
            <person name="Embley T.M."/>
        </authorList>
    </citation>
    <scope>NUCLEOTIDE SEQUENCE [LARGE SCALE GENOMIC DNA]</scope>
</reference>
<feature type="non-terminal residue" evidence="17">
    <location>
        <position position="1"/>
    </location>
</feature>
<name>L7JRF7_TRAHO</name>
<evidence type="ECO:0000256" key="12">
    <source>
        <dbReference type="ARBA" id="ARBA00023235"/>
    </source>
</evidence>